<evidence type="ECO:0000313" key="5">
    <source>
        <dbReference type="Proteomes" id="UP001438707"/>
    </source>
</evidence>
<comment type="similarity">
    <text evidence="1">Belongs to the UPF0677 family.</text>
</comment>
<keyword evidence="5" id="KW-1185">Reference proteome</keyword>
<reference evidence="4 5" key="1">
    <citation type="journal article" date="2024" name="Nat. Commun.">
        <title>Phylogenomics reveals the evolutionary origins of lichenization in chlorophyte algae.</title>
        <authorList>
            <person name="Puginier C."/>
            <person name="Libourel C."/>
            <person name="Otte J."/>
            <person name="Skaloud P."/>
            <person name="Haon M."/>
            <person name="Grisel S."/>
            <person name="Petersen M."/>
            <person name="Berrin J.G."/>
            <person name="Delaux P.M."/>
            <person name="Dal Grande F."/>
            <person name="Keller J."/>
        </authorList>
    </citation>
    <scope>NUCLEOTIDE SEQUENCE [LARGE SCALE GENOMIC DNA]</scope>
    <source>
        <strain evidence="4 5">SAG 2145</strain>
    </source>
</reference>
<keyword evidence="3" id="KW-0808">Transferase</keyword>
<dbReference type="Proteomes" id="UP001438707">
    <property type="component" value="Unassembled WGS sequence"/>
</dbReference>
<evidence type="ECO:0000313" key="4">
    <source>
        <dbReference type="EMBL" id="KAK9830683.1"/>
    </source>
</evidence>
<comment type="caution">
    <text evidence="4">The sequence shown here is derived from an EMBL/GenBank/DDBJ whole genome shotgun (WGS) entry which is preliminary data.</text>
</comment>
<dbReference type="NCBIfam" id="TIGR00027">
    <property type="entry name" value="mthyl_TIGR00027"/>
    <property type="match status" value="1"/>
</dbReference>
<dbReference type="InterPro" id="IPR007213">
    <property type="entry name" value="Ppm1/Ppm2/Tcmp"/>
</dbReference>
<dbReference type="InterPro" id="IPR029063">
    <property type="entry name" value="SAM-dependent_MTases_sf"/>
</dbReference>
<keyword evidence="2" id="KW-0489">Methyltransferase</keyword>
<organism evidence="4 5">
    <name type="scientific">Apatococcus lobatus</name>
    <dbReference type="NCBI Taxonomy" id="904363"/>
    <lineage>
        <taxon>Eukaryota</taxon>
        <taxon>Viridiplantae</taxon>
        <taxon>Chlorophyta</taxon>
        <taxon>core chlorophytes</taxon>
        <taxon>Trebouxiophyceae</taxon>
        <taxon>Chlorellales</taxon>
        <taxon>Chlorellaceae</taxon>
        <taxon>Apatococcus</taxon>
    </lineage>
</organism>
<gene>
    <name evidence="4" type="ORF">WJX74_002499</name>
</gene>
<dbReference type="EMBL" id="JALJOS010000015">
    <property type="protein sequence ID" value="KAK9830683.1"/>
    <property type="molecule type" value="Genomic_DNA"/>
</dbReference>
<sequence>MLVFRTVNQDLKRPNANEDVIARCFRDKLMPIRAVTTKVLPKSVQRFQKFVEHPTRGTPGVCNFVDARTTWFDKGVKQAIADGIKQVVIIAAGYDTRSYRKDLHPPGVKYFEIDLPEASLRKQKLVRQVLHDYKEYPRPEYLAADLSKTALEDVLVKSSFDTAQPAILLCEGLLYYLDTASSSNLLKDASSMAALGSHIMFDFLHQNAWDGSEKLPGYAQTAKAVANKGEPFRSAMKQSLDCMRESLSIAGWELSILLTPRDMLAANLPHLTWREDVPPILGFYSFAIASKPMINPTEAL</sequence>
<evidence type="ECO:0008006" key="6">
    <source>
        <dbReference type="Google" id="ProtNLM"/>
    </source>
</evidence>
<dbReference type="PANTHER" id="PTHR43619:SF2">
    <property type="entry name" value="S-ADENOSYL-L-METHIONINE-DEPENDENT METHYLTRANSFERASES SUPERFAMILY PROTEIN"/>
    <property type="match status" value="1"/>
</dbReference>
<dbReference type="SUPFAM" id="SSF53335">
    <property type="entry name" value="S-adenosyl-L-methionine-dependent methyltransferases"/>
    <property type="match status" value="1"/>
</dbReference>
<name>A0AAW1RAT2_9CHLO</name>
<dbReference type="GO" id="GO:0008168">
    <property type="term" value="F:methyltransferase activity"/>
    <property type="evidence" value="ECO:0007669"/>
    <property type="project" value="UniProtKB-KW"/>
</dbReference>
<dbReference type="AlphaFoldDB" id="A0AAW1RAT2"/>
<dbReference type="PANTHER" id="PTHR43619">
    <property type="entry name" value="S-ADENOSYL-L-METHIONINE-DEPENDENT METHYLTRANSFERASE YKTD-RELATED"/>
    <property type="match status" value="1"/>
</dbReference>
<dbReference type="Pfam" id="PF04072">
    <property type="entry name" value="LCM"/>
    <property type="match status" value="1"/>
</dbReference>
<dbReference type="GO" id="GO:0032259">
    <property type="term" value="P:methylation"/>
    <property type="evidence" value="ECO:0007669"/>
    <property type="project" value="UniProtKB-KW"/>
</dbReference>
<dbReference type="InterPro" id="IPR011610">
    <property type="entry name" value="SAM_mthyl_Trfase_ML2640-like"/>
</dbReference>
<protein>
    <recommendedName>
        <fullName evidence="6">S-adenosyl-L-methionine-dependent methyltransferase</fullName>
    </recommendedName>
</protein>
<evidence type="ECO:0000256" key="3">
    <source>
        <dbReference type="ARBA" id="ARBA00022679"/>
    </source>
</evidence>
<dbReference type="Gene3D" id="3.40.50.150">
    <property type="entry name" value="Vaccinia Virus protein VP39"/>
    <property type="match status" value="1"/>
</dbReference>
<evidence type="ECO:0000256" key="1">
    <source>
        <dbReference type="ARBA" id="ARBA00008138"/>
    </source>
</evidence>
<accession>A0AAW1RAT2</accession>
<proteinExistence type="inferred from homology"/>
<evidence type="ECO:0000256" key="2">
    <source>
        <dbReference type="ARBA" id="ARBA00022603"/>
    </source>
</evidence>